<dbReference type="EMBL" id="FNAU01000016">
    <property type="protein sequence ID" value="SDE60690.1"/>
    <property type="molecule type" value="Genomic_DNA"/>
</dbReference>
<name>A0A1G7EAQ9_9ACTO</name>
<dbReference type="Proteomes" id="UP001273799">
    <property type="component" value="Unassembled WGS sequence"/>
</dbReference>
<dbReference type="Proteomes" id="UP000182744">
    <property type="component" value="Unassembled WGS sequence"/>
</dbReference>
<dbReference type="RefSeq" id="WP_083078665.1">
    <property type="nucleotide sequence ID" value="NZ_FNAU01000016.1"/>
</dbReference>
<dbReference type="PANTHER" id="PTHR42831">
    <property type="entry name" value="FE-S PROTEIN MATURATION AUXILIARY FACTOR YITW"/>
    <property type="match status" value="1"/>
</dbReference>
<dbReference type="PANTHER" id="PTHR42831:SF1">
    <property type="entry name" value="FE-S PROTEIN MATURATION AUXILIARY FACTOR YITW"/>
    <property type="match status" value="1"/>
</dbReference>
<dbReference type="GO" id="GO:0008168">
    <property type="term" value="F:methyltransferase activity"/>
    <property type="evidence" value="ECO:0007669"/>
    <property type="project" value="UniProtKB-KW"/>
</dbReference>
<evidence type="ECO:0000256" key="1">
    <source>
        <dbReference type="SAM" id="MobiDB-lite"/>
    </source>
</evidence>
<dbReference type="InterPro" id="IPR034904">
    <property type="entry name" value="FSCA_dom_sf"/>
</dbReference>
<dbReference type="OrthoDB" id="9805360at2"/>
<evidence type="ECO:0000313" key="6">
    <source>
        <dbReference type="Proteomes" id="UP000182744"/>
    </source>
</evidence>
<keyword evidence="5" id="KW-0489">Methyltransferase</keyword>
<reference evidence="6" key="2">
    <citation type="submission" date="2016-10" db="EMBL/GenBank/DDBJ databases">
        <authorList>
            <person name="Varghese N."/>
        </authorList>
    </citation>
    <scope>NUCLEOTIDE SEQUENCE [LARGE SCALE GENOMIC DNA]</scope>
    <source>
        <strain evidence="6">DSM 20639</strain>
    </source>
</reference>
<evidence type="ECO:0000313" key="4">
    <source>
        <dbReference type="EMBL" id="SDE60690.1"/>
    </source>
</evidence>
<evidence type="ECO:0000313" key="5">
    <source>
        <dbReference type="EMBL" id="VDG76545.1"/>
    </source>
</evidence>
<reference evidence="4" key="1">
    <citation type="submission" date="2016-10" db="EMBL/GenBank/DDBJ databases">
        <authorList>
            <person name="de Groot N.N."/>
        </authorList>
    </citation>
    <scope>NUCLEOTIDE SEQUENCE [LARGE SCALE GENOMIC DNA]</scope>
    <source>
        <strain evidence="4">DSM 20639</strain>
    </source>
</reference>
<proteinExistence type="predicted"/>
<dbReference type="AlphaFoldDB" id="A0A1G7EAQ9"/>
<dbReference type="InterPro" id="IPR002744">
    <property type="entry name" value="MIP18-like"/>
</dbReference>
<reference evidence="5 7" key="3">
    <citation type="submission" date="2018-11" db="EMBL/GenBank/DDBJ databases">
        <authorList>
            <consortium name="Pathogen Informatics"/>
        </authorList>
    </citation>
    <scope>NUCLEOTIDE SEQUENCE [LARGE SCALE GENOMIC DNA]</scope>
    <source>
        <strain evidence="5 7">NCTC10327</strain>
    </source>
</reference>
<feature type="compositionally biased region" description="Low complexity" evidence="1">
    <location>
        <begin position="17"/>
        <end position="76"/>
    </location>
</feature>
<dbReference type="GO" id="GO:0032259">
    <property type="term" value="P:methylation"/>
    <property type="evidence" value="ECO:0007669"/>
    <property type="project" value="UniProtKB-KW"/>
</dbReference>
<gene>
    <name evidence="5" type="primary">yitW</name>
    <name evidence="5" type="ORF">NCTC10327_01183</name>
    <name evidence="3" type="ORF">R6G71_03075</name>
    <name evidence="4" type="ORF">SAMN05421878_11620</name>
</gene>
<feature type="region of interest" description="Disordered" evidence="1">
    <location>
        <begin position="1"/>
        <end position="78"/>
    </location>
</feature>
<dbReference type="SUPFAM" id="SSF117916">
    <property type="entry name" value="Fe-S cluster assembly (FSCA) domain-like"/>
    <property type="match status" value="1"/>
</dbReference>
<evidence type="ECO:0000313" key="3">
    <source>
        <dbReference type="EMBL" id="MDY5153033.1"/>
    </source>
</evidence>
<reference evidence="3" key="4">
    <citation type="submission" date="2023-10" db="EMBL/GenBank/DDBJ databases">
        <title>Whole Genome based description of the genera Actinobaculum and Actinotignum reveals a complex phylogenetic relationship within the species included in the genus Actinotignum.</title>
        <authorList>
            <person name="Jensen C.S."/>
            <person name="Dargis R."/>
            <person name="Kemp M."/>
            <person name="Christensen J.J."/>
        </authorList>
    </citation>
    <scope>NUCLEOTIDE SEQUENCE</scope>
    <source>
        <strain evidence="3">Actinobaculum_suis_CCUG19206T</strain>
    </source>
</reference>
<feature type="domain" description="MIP18 family-like" evidence="2">
    <location>
        <begin position="84"/>
        <end position="146"/>
    </location>
</feature>
<dbReference type="Pfam" id="PF01883">
    <property type="entry name" value="FeS_assembly_P"/>
    <property type="match status" value="1"/>
</dbReference>
<evidence type="ECO:0000259" key="2">
    <source>
        <dbReference type="Pfam" id="PF01883"/>
    </source>
</evidence>
<keyword evidence="5" id="KW-0808">Transferase</keyword>
<protein>
    <submittedName>
        <fullName evidence="3">Metal-sulfur cluster assembly factor</fullName>
    </submittedName>
    <submittedName>
        <fullName evidence="4">Metal-sulfur cluster biosynthetic enzyme</fullName>
    </submittedName>
    <submittedName>
        <fullName evidence="5">N-6 adenine-specific DNA methylase</fullName>
    </submittedName>
</protein>
<dbReference type="Proteomes" id="UP000269974">
    <property type="component" value="Unassembled WGS sequence"/>
</dbReference>
<organism evidence="4 6">
    <name type="scientific">Actinobaculum suis</name>
    <dbReference type="NCBI Taxonomy" id="1657"/>
    <lineage>
        <taxon>Bacteria</taxon>
        <taxon>Bacillati</taxon>
        <taxon>Actinomycetota</taxon>
        <taxon>Actinomycetes</taxon>
        <taxon>Actinomycetales</taxon>
        <taxon>Actinomycetaceae</taxon>
        <taxon>Actinobaculum</taxon>
    </lineage>
</organism>
<dbReference type="InterPro" id="IPR052339">
    <property type="entry name" value="Fe-S_Maturation_MIP18"/>
</dbReference>
<dbReference type="EMBL" id="JAWNFU010000002">
    <property type="protein sequence ID" value="MDY5153033.1"/>
    <property type="molecule type" value="Genomic_DNA"/>
</dbReference>
<dbReference type="EMBL" id="UYIO01000001">
    <property type="protein sequence ID" value="VDG76545.1"/>
    <property type="molecule type" value="Genomic_DNA"/>
</dbReference>
<keyword evidence="6" id="KW-1185">Reference proteome</keyword>
<evidence type="ECO:0000313" key="7">
    <source>
        <dbReference type="Proteomes" id="UP000269974"/>
    </source>
</evidence>
<sequence length="180" mass="18620">MEKDAHESVATIETDNSAAPVTTAPAPAAPAAGSVAEPVNTEPVAEPVAESALESAVAETAGTESAGDAASAAPLAEGEDVDPAEVLEALKDVIDPELSINIVDLGLIYGITTEGRHLHLDMTLTSPACPLDEYIAAEIESATAGIVDSVDINWQWLPPWGPDRITDDGRDQLRAIGFNL</sequence>
<accession>A0A1G7EAQ9</accession>
<dbReference type="Gene3D" id="3.30.300.130">
    <property type="entry name" value="Fe-S cluster assembly (FSCA)"/>
    <property type="match status" value="1"/>
</dbReference>